<reference evidence="7" key="2">
    <citation type="journal article" date="2018" name="BMC Genomics">
        <title>A manually annotated Actinidia chinensis var. chinensis (kiwifruit) genome highlights the challenges associated with draft genomes and gene prediction in plants.</title>
        <authorList>
            <person name="Pilkington S.M."/>
            <person name="Crowhurst R."/>
            <person name="Hilario E."/>
            <person name="Nardozza S."/>
            <person name="Fraser L."/>
            <person name="Peng Y."/>
            <person name="Gunaseelan K."/>
            <person name="Simpson R."/>
            <person name="Tahir J."/>
            <person name="Deroles S.C."/>
            <person name="Templeton K."/>
            <person name="Luo Z."/>
            <person name="Davy M."/>
            <person name="Cheng C."/>
            <person name="McNeilage M."/>
            <person name="Scaglione D."/>
            <person name="Liu Y."/>
            <person name="Zhang Q."/>
            <person name="Datson P."/>
            <person name="De Silva N."/>
            <person name="Gardiner S.E."/>
            <person name="Bassett H."/>
            <person name="Chagne D."/>
            <person name="McCallum J."/>
            <person name="Dzierzon H."/>
            <person name="Deng C."/>
            <person name="Wang Y.Y."/>
            <person name="Barron L."/>
            <person name="Manako K."/>
            <person name="Bowen J."/>
            <person name="Foster T.M."/>
            <person name="Erridge Z.A."/>
            <person name="Tiffin H."/>
            <person name="Waite C.N."/>
            <person name="Davies K.M."/>
            <person name="Grierson E.P."/>
            <person name="Laing W.A."/>
            <person name="Kirk R."/>
            <person name="Chen X."/>
            <person name="Wood M."/>
            <person name="Montefiori M."/>
            <person name="Brummell D.A."/>
            <person name="Schwinn K.E."/>
            <person name="Catanach A."/>
            <person name="Fullerton C."/>
            <person name="Li D."/>
            <person name="Meiyalaghan S."/>
            <person name="Nieuwenhuizen N."/>
            <person name="Read N."/>
            <person name="Prakash R."/>
            <person name="Hunter D."/>
            <person name="Zhang H."/>
            <person name="McKenzie M."/>
            <person name="Knabel M."/>
            <person name="Harris A."/>
            <person name="Allan A.C."/>
            <person name="Gleave A."/>
            <person name="Chen A."/>
            <person name="Janssen B.J."/>
            <person name="Plunkett B."/>
            <person name="Ampomah-Dwamena C."/>
            <person name="Voogd C."/>
            <person name="Leif D."/>
            <person name="Lafferty D."/>
            <person name="Souleyre E.J.F."/>
            <person name="Varkonyi-Gasic E."/>
            <person name="Gambi F."/>
            <person name="Hanley J."/>
            <person name="Yao J.L."/>
            <person name="Cheung J."/>
            <person name="David K.M."/>
            <person name="Warren B."/>
            <person name="Marsh K."/>
            <person name="Snowden K.C."/>
            <person name="Lin-Wang K."/>
            <person name="Brian L."/>
            <person name="Martinez-Sanchez M."/>
            <person name="Wang M."/>
            <person name="Ileperuma N."/>
            <person name="Macnee N."/>
            <person name="Campin R."/>
            <person name="McAtee P."/>
            <person name="Drummond R.S.M."/>
            <person name="Espley R.V."/>
            <person name="Ireland H.S."/>
            <person name="Wu R."/>
            <person name="Atkinson R.G."/>
            <person name="Karunairetnam S."/>
            <person name="Bulley S."/>
            <person name="Chunkath S."/>
            <person name="Hanley Z."/>
            <person name="Storey R."/>
            <person name="Thrimawithana A.H."/>
            <person name="Thomson S."/>
            <person name="David C."/>
            <person name="Testolin R."/>
            <person name="Huang H."/>
            <person name="Hellens R.P."/>
            <person name="Schaffer R.J."/>
        </authorList>
    </citation>
    <scope>NUCLEOTIDE SEQUENCE [LARGE SCALE GENOMIC DNA]</scope>
    <source>
        <strain evidence="7">cv. Red5</strain>
    </source>
</reference>
<evidence type="ECO:0000256" key="2">
    <source>
        <dbReference type="ARBA" id="ARBA00023125"/>
    </source>
</evidence>
<proteinExistence type="predicted"/>
<dbReference type="GO" id="GO:0048731">
    <property type="term" value="P:system development"/>
    <property type="evidence" value="ECO:0007669"/>
    <property type="project" value="TreeGrafter"/>
</dbReference>
<dbReference type="GO" id="GO:0003677">
    <property type="term" value="F:DNA binding"/>
    <property type="evidence" value="ECO:0007669"/>
    <property type="project" value="UniProtKB-KW"/>
</dbReference>
<dbReference type="Gene3D" id="2.170.150.80">
    <property type="entry name" value="NAC domain"/>
    <property type="match status" value="1"/>
</dbReference>
<keyword evidence="1" id="KW-0805">Transcription regulation</keyword>
<dbReference type="InParanoid" id="A0A2R6QPY8"/>
<dbReference type="GO" id="GO:0006355">
    <property type="term" value="P:regulation of DNA-templated transcription"/>
    <property type="evidence" value="ECO:0007669"/>
    <property type="project" value="InterPro"/>
</dbReference>
<dbReference type="InterPro" id="IPR003441">
    <property type="entry name" value="NAC-dom"/>
</dbReference>
<accession>A0A2R6QPY8</accession>
<gene>
    <name evidence="6" type="ORF">CEY00_Acc16198</name>
</gene>
<dbReference type="Gramene" id="PSS11987">
    <property type="protein sequence ID" value="PSS11987"/>
    <property type="gene ID" value="CEY00_Acc16198"/>
</dbReference>
<dbReference type="SMR" id="A0A2R6QPY8"/>
<dbReference type="PANTHER" id="PTHR31719:SF164">
    <property type="entry name" value="NAC DOMAIN-CONTAINING PROTEIN"/>
    <property type="match status" value="1"/>
</dbReference>
<feature type="domain" description="NAC" evidence="5">
    <location>
        <begin position="5"/>
        <end position="153"/>
    </location>
</feature>
<evidence type="ECO:0000256" key="1">
    <source>
        <dbReference type="ARBA" id="ARBA00023015"/>
    </source>
</evidence>
<evidence type="ECO:0000313" key="6">
    <source>
        <dbReference type="EMBL" id="PSS11987.1"/>
    </source>
</evidence>
<protein>
    <submittedName>
        <fullName evidence="6">NAC domain-containing protein</fullName>
    </submittedName>
</protein>
<dbReference type="PANTHER" id="PTHR31719">
    <property type="entry name" value="NAC TRANSCRIPTION FACTOR 56"/>
    <property type="match status" value="1"/>
</dbReference>
<keyword evidence="7" id="KW-1185">Reference proteome</keyword>
<keyword evidence="2" id="KW-0238">DNA-binding</keyword>
<dbReference type="PROSITE" id="PS51005">
    <property type="entry name" value="NAC"/>
    <property type="match status" value="1"/>
</dbReference>
<dbReference type="EMBL" id="NKQK01000014">
    <property type="protein sequence ID" value="PSS11987.1"/>
    <property type="molecule type" value="Genomic_DNA"/>
</dbReference>
<dbReference type="AlphaFoldDB" id="A0A2R6QPY8"/>
<dbReference type="OrthoDB" id="774757at2759"/>
<name>A0A2R6QPY8_ACTCC</name>
<keyword evidence="3" id="KW-0804">Transcription</keyword>
<evidence type="ECO:0000256" key="3">
    <source>
        <dbReference type="ARBA" id="ARBA00023163"/>
    </source>
</evidence>
<dbReference type="SUPFAM" id="SSF101941">
    <property type="entry name" value="NAC domain"/>
    <property type="match status" value="1"/>
</dbReference>
<evidence type="ECO:0000259" key="5">
    <source>
        <dbReference type="PROSITE" id="PS51005"/>
    </source>
</evidence>
<sequence>MALPVPYGFTFNPKDHELIYLLLRKANGNSLPVDEHLIEERDLFGQEEPWEIFGQGTEKTRYFFAKLKKKGKSAHGSNFVRTAGKGTWKGQDGMICIKDDQGKTIGFKKNLVYKGKGPNTHGRWLMKEYHLHGVSLQPSPKLNDYVLCRIRKKDDGKKQNDETIIHDVRFATEASSRCQRIGGNQDGEGFSSVNCAENPILGRKRPRIEFMMDYELPNLSVADAAIMVESIVQDQTTDSKEPRIDGDQHTDLLGTENCVLALSEGVSKSFMQDDEAKFLRGLSPILEKFWDEDFEGMLWTESEAEQMGDPQDPLQDLEMHV</sequence>
<dbReference type="OMA" id="LPESACI"/>
<dbReference type="STRING" id="1590841.A0A2R6QPY8"/>
<evidence type="ECO:0000256" key="4">
    <source>
        <dbReference type="ARBA" id="ARBA00023242"/>
    </source>
</evidence>
<dbReference type="InterPro" id="IPR036093">
    <property type="entry name" value="NAC_dom_sf"/>
</dbReference>
<dbReference type="Pfam" id="PF02365">
    <property type="entry name" value="NAM"/>
    <property type="match status" value="1"/>
</dbReference>
<dbReference type="Proteomes" id="UP000241394">
    <property type="component" value="Chromosome LG14"/>
</dbReference>
<organism evidence="6 7">
    <name type="scientific">Actinidia chinensis var. chinensis</name>
    <name type="common">Chinese soft-hair kiwi</name>
    <dbReference type="NCBI Taxonomy" id="1590841"/>
    <lineage>
        <taxon>Eukaryota</taxon>
        <taxon>Viridiplantae</taxon>
        <taxon>Streptophyta</taxon>
        <taxon>Embryophyta</taxon>
        <taxon>Tracheophyta</taxon>
        <taxon>Spermatophyta</taxon>
        <taxon>Magnoliopsida</taxon>
        <taxon>eudicotyledons</taxon>
        <taxon>Gunneridae</taxon>
        <taxon>Pentapetalae</taxon>
        <taxon>asterids</taxon>
        <taxon>Ericales</taxon>
        <taxon>Actinidiaceae</taxon>
        <taxon>Actinidia</taxon>
    </lineage>
</organism>
<reference evidence="6 7" key="1">
    <citation type="submission" date="2017-07" db="EMBL/GenBank/DDBJ databases">
        <title>An improved, manually edited Actinidia chinensis var. chinensis (kiwifruit) genome highlights the challenges associated with draft genomes and gene prediction in plants.</title>
        <authorList>
            <person name="Pilkington S."/>
            <person name="Crowhurst R."/>
            <person name="Hilario E."/>
            <person name="Nardozza S."/>
            <person name="Fraser L."/>
            <person name="Peng Y."/>
            <person name="Gunaseelan K."/>
            <person name="Simpson R."/>
            <person name="Tahir J."/>
            <person name="Deroles S."/>
            <person name="Templeton K."/>
            <person name="Luo Z."/>
            <person name="Davy M."/>
            <person name="Cheng C."/>
            <person name="Mcneilage M."/>
            <person name="Scaglione D."/>
            <person name="Liu Y."/>
            <person name="Zhang Q."/>
            <person name="Datson P."/>
            <person name="De Silva N."/>
            <person name="Gardiner S."/>
            <person name="Bassett H."/>
            <person name="Chagne D."/>
            <person name="Mccallum J."/>
            <person name="Dzierzon H."/>
            <person name="Deng C."/>
            <person name="Wang Y.-Y."/>
            <person name="Barron N."/>
            <person name="Manako K."/>
            <person name="Bowen J."/>
            <person name="Foster T."/>
            <person name="Erridge Z."/>
            <person name="Tiffin H."/>
            <person name="Waite C."/>
            <person name="Davies K."/>
            <person name="Grierson E."/>
            <person name="Laing W."/>
            <person name="Kirk R."/>
            <person name="Chen X."/>
            <person name="Wood M."/>
            <person name="Montefiori M."/>
            <person name="Brummell D."/>
            <person name="Schwinn K."/>
            <person name="Catanach A."/>
            <person name="Fullerton C."/>
            <person name="Li D."/>
            <person name="Meiyalaghan S."/>
            <person name="Nieuwenhuizen N."/>
            <person name="Read N."/>
            <person name="Prakash R."/>
            <person name="Hunter D."/>
            <person name="Zhang H."/>
            <person name="Mckenzie M."/>
            <person name="Knabel M."/>
            <person name="Harris A."/>
            <person name="Allan A."/>
            <person name="Chen A."/>
            <person name="Janssen B."/>
            <person name="Plunkett B."/>
            <person name="Dwamena C."/>
            <person name="Voogd C."/>
            <person name="Leif D."/>
            <person name="Lafferty D."/>
            <person name="Souleyre E."/>
            <person name="Varkonyi-Gasic E."/>
            <person name="Gambi F."/>
            <person name="Hanley J."/>
            <person name="Yao J.-L."/>
            <person name="Cheung J."/>
            <person name="David K."/>
            <person name="Warren B."/>
            <person name="Marsh K."/>
            <person name="Snowden K."/>
            <person name="Lin-Wang K."/>
            <person name="Brian L."/>
            <person name="Martinez-Sanchez M."/>
            <person name="Wang M."/>
            <person name="Ileperuma N."/>
            <person name="Macnee N."/>
            <person name="Campin R."/>
            <person name="Mcatee P."/>
            <person name="Drummond R."/>
            <person name="Espley R."/>
            <person name="Ireland H."/>
            <person name="Wu R."/>
            <person name="Atkinson R."/>
            <person name="Karunairetnam S."/>
            <person name="Bulley S."/>
            <person name="Chunkath S."/>
            <person name="Hanley Z."/>
            <person name="Storey R."/>
            <person name="Thrimawithana A."/>
            <person name="Thomson S."/>
            <person name="David C."/>
            <person name="Testolin R."/>
        </authorList>
    </citation>
    <scope>NUCLEOTIDE SEQUENCE [LARGE SCALE GENOMIC DNA]</scope>
    <source>
        <strain evidence="7">cv. Red5</strain>
        <tissue evidence="6">Young leaf</tissue>
    </source>
</reference>
<keyword evidence="4" id="KW-0539">Nucleus</keyword>
<evidence type="ECO:0000313" key="7">
    <source>
        <dbReference type="Proteomes" id="UP000241394"/>
    </source>
</evidence>
<comment type="caution">
    <text evidence="6">The sequence shown here is derived from an EMBL/GenBank/DDBJ whole genome shotgun (WGS) entry which is preliminary data.</text>
</comment>